<feature type="region of interest" description="Disordered" evidence="1">
    <location>
        <begin position="700"/>
        <end position="721"/>
    </location>
</feature>
<organism evidence="2 3">
    <name type="scientific">Actinomadura bangladeshensis</name>
    <dbReference type="NCBI Taxonomy" id="453573"/>
    <lineage>
        <taxon>Bacteria</taxon>
        <taxon>Bacillati</taxon>
        <taxon>Actinomycetota</taxon>
        <taxon>Actinomycetes</taxon>
        <taxon>Streptosporangiales</taxon>
        <taxon>Thermomonosporaceae</taxon>
        <taxon>Actinomadura</taxon>
    </lineage>
</organism>
<gene>
    <name evidence="2" type="ORF">G3I70_45060</name>
</gene>
<evidence type="ECO:0000313" key="3">
    <source>
        <dbReference type="Proteomes" id="UP000475532"/>
    </source>
</evidence>
<protein>
    <submittedName>
        <fullName evidence="2">Uncharacterized protein</fullName>
    </submittedName>
</protein>
<comment type="caution">
    <text evidence="2">The sequence shown here is derived from an EMBL/GenBank/DDBJ whole genome shotgun (WGS) entry which is preliminary data.</text>
</comment>
<dbReference type="RefSeq" id="WP_163064310.1">
    <property type="nucleotide sequence ID" value="NZ_JAAGLI010001217.1"/>
</dbReference>
<feature type="compositionally biased region" description="Basic and acidic residues" evidence="1">
    <location>
        <begin position="700"/>
        <end position="711"/>
    </location>
</feature>
<evidence type="ECO:0000256" key="1">
    <source>
        <dbReference type="SAM" id="MobiDB-lite"/>
    </source>
</evidence>
<name>A0A6L9QVW7_9ACTN</name>
<dbReference type="Proteomes" id="UP000475532">
    <property type="component" value="Unassembled WGS sequence"/>
</dbReference>
<dbReference type="EMBL" id="JAAGLI010001217">
    <property type="protein sequence ID" value="NEA29625.1"/>
    <property type="molecule type" value="Genomic_DNA"/>
</dbReference>
<accession>A0A6L9QVW7</accession>
<proteinExistence type="predicted"/>
<sequence length="721" mass="77977">MGDTWLDPDTCGVKLAEFEHMTQQMTQAAPKLAELADELWQALHAAQVSTAPAMEIKRIAAWADRAASDLRRRNQLAHDMDRQKLAFTICRQDGDYLKLPDRYTDQVGYAAGRRSADLFRRAASGDAEAKAALRRLRPEDITPMFAKGLLEALGPEALLKLPMNLALPLAADVRRHREGVDANAAEARATLALLGRSLALATRPDTRAYLGDDYLRHLAAAGRKNFPPLSAPPNGTSGYQSLGTLLTAAGDTHFSTRFIEVVGSDMIAYDSRLRKTFGQEPLPTLTGKAGLGNALDPTTTKVVPSDHKTDFLAPLLTAAALSGKEASQALLTHVSMGPYQEGTEPDFKGTTLQYLLHDRRPTWGLTDHGTALGKTIQTAATGQDEESTRLAFDVAKILTADARANFVVKDRILQIPERGPFDALAHGELGDAIARPKHYDELSGLRPAMATVLVAHLEKLHDIVRLSDNTKNSGSTGLTGQDLDYLLVDVTRDAGAYERLLTGQIAHTKLAIDRTVAENGELSDAITGEGRMLGHLLEARNQSVGAEEGRLAEDLNRMRKYVGFSVGLVPIAPTMIAERIPGGGKAAEAAMLQLTGKMTDVAAKRLADKGDQRILASTTETEAVEQLFNQMILSSMVAHGRLDGPDLAGQPFATKGPHPRVRPIESMSDAELERFLYWAEGRLHLGSIAGDVQTTIRNGREKTAGHYKGSDGKSVTPSPQR</sequence>
<dbReference type="AlphaFoldDB" id="A0A6L9QVW7"/>
<evidence type="ECO:0000313" key="2">
    <source>
        <dbReference type="EMBL" id="NEA29625.1"/>
    </source>
</evidence>
<reference evidence="2 3" key="1">
    <citation type="submission" date="2020-01" db="EMBL/GenBank/DDBJ databases">
        <title>Insect and environment-associated Actinomycetes.</title>
        <authorList>
            <person name="Currrie C."/>
            <person name="Chevrette M."/>
            <person name="Carlson C."/>
            <person name="Stubbendieck R."/>
            <person name="Wendt-Pienkowski E."/>
        </authorList>
    </citation>
    <scope>NUCLEOTIDE SEQUENCE [LARGE SCALE GENOMIC DNA]</scope>
    <source>
        <strain evidence="2 3">SID10258</strain>
    </source>
</reference>